<organism evidence="7 8">
    <name type="scientific">Diacronema lutheri</name>
    <name type="common">Unicellular marine alga</name>
    <name type="synonym">Monochrysis lutheri</name>
    <dbReference type="NCBI Taxonomy" id="2081491"/>
    <lineage>
        <taxon>Eukaryota</taxon>
        <taxon>Haptista</taxon>
        <taxon>Haptophyta</taxon>
        <taxon>Pavlovophyceae</taxon>
        <taxon>Pavlovales</taxon>
        <taxon>Pavlovaceae</taxon>
        <taxon>Diacronema</taxon>
    </lineage>
</organism>
<proteinExistence type="inferred from homology"/>
<keyword evidence="3" id="KW-0274">FAD</keyword>
<dbReference type="Gene3D" id="3.50.50.100">
    <property type="match status" value="1"/>
</dbReference>
<dbReference type="GO" id="GO:0050660">
    <property type="term" value="F:flavin adenine dinucleotide binding"/>
    <property type="evidence" value="ECO:0007669"/>
    <property type="project" value="TreeGrafter"/>
</dbReference>
<dbReference type="Pfam" id="PF07992">
    <property type="entry name" value="Pyr_redox_2"/>
    <property type="match status" value="1"/>
</dbReference>
<dbReference type="GO" id="GO:0005737">
    <property type="term" value="C:cytoplasm"/>
    <property type="evidence" value="ECO:0007669"/>
    <property type="project" value="TreeGrafter"/>
</dbReference>
<protein>
    <recommendedName>
        <fullName evidence="6">FAD/NAD(P)-binding domain-containing protein</fullName>
    </recommendedName>
</protein>
<evidence type="ECO:0000313" key="8">
    <source>
        <dbReference type="Proteomes" id="UP000751190"/>
    </source>
</evidence>
<keyword evidence="8" id="KW-1185">Reference proteome</keyword>
<evidence type="ECO:0000313" key="7">
    <source>
        <dbReference type="EMBL" id="KAG8461050.1"/>
    </source>
</evidence>
<evidence type="ECO:0000256" key="4">
    <source>
        <dbReference type="ARBA" id="ARBA00023002"/>
    </source>
</evidence>
<keyword evidence="4" id="KW-0560">Oxidoreductase</keyword>
<dbReference type="SUPFAM" id="SSF51905">
    <property type="entry name" value="FAD/NAD(P)-binding domain"/>
    <property type="match status" value="1"/>
</dbReference>
<dbReference type="Proteomes" id="UP000751190">
    <property type="component" value="Unassembled WGS sequence"/>
</dbReference>
<dbReference type="PRINTS" id="PR00411">
    <property type="entry name" value="PNDRDTASEI"/>
</dbReference>
<feature type="region of interest" description="Disordered" evidence="5">
    <location>
        <begin position="429"/>
        <end position="452"/>
    </location>
</feature>
<dbReference type="PRINTS" id="PR00368">
    <property type="entry name" value="FADPNR"/>
</dbReference>
<dbReference type="PANTHER" id="PTHR43735:SF3">
    <property type="entry name" value="FERROPTOSIS SUPPRESSOR PROTEIN 1"/>
    <property type="match status" value="1"/>
</dbReference>
<feature type="domain" description="FAD/NAD(P)-binding" evidence="6">
    <location>
        <begin position="7"/>
        <end position="300"/>
    </location>
</feature>
<evidence type="ECO:0000256" key="5">
    <source>
        <dbReference type="SAM" id="MobiDB-lite"/>
    </source>
</evidence>
<sequence>MQANETRIVVVGGGLGSEATVRRLAKQKRAGVTIVYVRGMPYVEHLWASPSLICEPSTLARSISPNKASFEIPGVQYVYGLAQAVRDRQVLEVKLLGADVAEPALLRFDYLVAATGFDMALSARPGTTLSERRAWLEKVHNALKAATNTVLIAGGGSIGVETAGYIASWGILKAGTTVTLVSASDSILPGDATQTQEAAAAELRRLGVRVITGARVIADAAALADQVALAPGSRYALSNGETVVADVYVPAYASGPRTRWLESGAFGGALDGKTRRIVVDQTLRSTSHPALFAVGAVSSAHVLGSLPNVEEEAKTVAANILTLCAAASAGAKPAVLQPLAKPMLSSTPYQRVSKTFGMFKTESFGGGGMLWLCGFPCVMACPCVCLLEGINPMVCGWCCARPEGKGTADLLIAIGHGVGVAADTFKGWGEKPHEDGGAPPAAPAASTMGRLH</sequence>
<dbReference type="OrthoDB" id="202203at2759"/>
<dbReference type="InterPro" id="IPR023753">
    <property type="entry name" value="FAD/NAD-binding_dom"/>
</dbReference>
<accession>A0A8J5XLE6</accession>
<gene>
    <name evidence="7" type="ORF">KFE25_003619</name>
</gene>
<keyword evidence="2" id="KW-0285">Flavoprotein</keyword>
<dbReference type="PANTHER" id="PTHR43735">
    <property type="entry name" value="APOPTOSIS-INDUCING FACTOR 1"/>
    <property type="match status" value="1"/>
</dbReference>
<dbReference type="EMBL" id="JAGTXO010000028">
    <property type="protein sequence ID" value="KAG8461050.1"/>
    <property type="molecule type" value="Genomic_DNA"/>
</dbReference>
<evidence type="ECO:0000256" key="1">
    <source>
        <dbReference type="ARBA" id="ARBA00006442"/>
    </source>
</evidence>
<dbReference type="AlphaFoldDB" id="A0A8J5XLE6"/>
<comment type="similarity">
    <text evidence="1">Belongs to the FAD-dependent oxidoreductase family.</text>
</comment>
<reference evidence="7" key="1">
    <citation type="submission" date="2021-05" db="EMBL/GenBank/DDBJ databases">
        <title>The genome of the haptophyte Pavlova lutheri (Diacronema luteri, Pavlovales) - a model for lipid biosynthesis in eukaryotic algae.</title>
        <authorList>
            <person name="Hulatt C.J."/>
            <person name="Posewitz M.C."/>
        </authorList>
    </citation>
    <scope>NUCLEOTIDE SEQUENCE</scope>
    <source>
        <strain evidence="7">NIVA-4/92</strain>
    </source>
</reference>
<name>A0A8J5XLE6_DIALT</name>
<evidence type="ECO:0000256" key="3">
    <source>
        <dbReference type="ARBA" id="ARBA00022827"/>
    </source>
</evidence>
<dbReference type="GO" id="GO:0004174">
    <property type="term" value="F:electron-transferring-flavoprotein dehydrogenase activity"/>
    <property type="evidence" value="ECO:0007669"/>
    <property type="project" value="TreeGrafter"/>
</dbReference>
<dbReference type="InterPro" id="IPR036188">
    <property type="entry name" value="FAD/NAD-bd_sf"/>
</dbReference>
<evidence type="ECO:0000256" key="2">
    <source>
        <dbReference type="ARBA" id="ARBA00022630"/>
    </source>
</evidence>
<comment type="caution">
    <text evidence="7">The sequence shown here is derived from an EMBL/GenBank/DDBJ whole genome shotgun (WGS) entry which is preliminary data.</text>
</comment>
<evidence type="ECO:0000259" key="6">
    <source>
        <dbReference type="Pfam" id="PF07992"/>
    </source>
</evidence>
<dbReference type="OMA" id="THFQLTW"/>